<protein>
    <recommendedName>
        <fullName evidence="3">Tetratricopeptide repeat protein</fullName>
    </recommendedName>
</protein>
<organism evidence="1 2">
    <name type="scientific">Bacteroides thetaiotaomicron</name>
    <dbReference type="NCBI Taxonomy" id="818"/>
    <lineage>
        <taxon>Bacteria</taxon>
        <taxon>Pseudomonadati</taxon>
        <taxon>Bacteroidota</taxon>
        <taxon>Bacteroidia</taxon>
        <taxon>Bacteroidales</taxon>
        <taxon>Bacteroidaceae</taxon>
        <taxon>Bacteroides</taxon>
    </lineage>
</organism>
<dbReference type="Gene3D" id="1.25.40.10">
    <property type="entry name" value="Tetratricopeptide repeat domain"/>
    <property type="match status" value="1"/>
</dbReference>
<sequence>MPILSLLLLYQDIIFEVKWKELVRLSSLGKITQTVDSYSALKEKWNHNPLFLYNYGALLFRLNKYPESLNELKECEKFYNDYDVQLLIADNYNKLGMIKLAEKHYFMAHNMIPHRFIPLSKLFHLYIENNNYVEASKIARIITNKEIKIQSMTISQIIDEAEYYLQHN</sequence>
<dbReference type="AlphaFoldDB" id="A0A679HRT5"/>
<accession>A0A679HRT5</accession>
<reference evidence="1 2" key="1">
    <citation type="submission" date="2020-02" db="EMBL/GenBank/DDBJ databases">
        <title>Whole-genome sequencing and comparative analysis of the genomes of Bacteroides thetaiotaomicron and Escherichia coli isolated from a healthy resident in Vietnam.</title>
        <authorList>
            <person name="Mohsin M."/>
            <person name="Tanaka K."/>
            <person name="Kawahara R."/>
            <person name="Kondo S."/>
            <person name="Noguchi H."/>
            <person name="Motooka D."/>
            <person name="Nakamura S."/>
            <person name="Khong D.T."/>
            <person name="Nguyen T.N."/>
            <person name="Tran H.T."/>
            <person name="Yamamoto Y."/>
        </authorList>
    </citation>
    <scope>NUCLEOTIDE SEQUENCE [LARGE SCALE GENOMIC DNA]</scope>
    <source>
        <strain evidence="1 2">F9-2</strain>
    </source>
</reference>
<dbReference type="InterPro" id="IPR011990">
    <property type="entry name" value="TPR-like_helical_dom_sf"/>
</dbReference>
<evidence type="ECO:0000313" key="1">
    <source>
        <dbReference type="EMBL" id="BCA52275.1"/>
    </source>
</evidence>
<evidence type="ECO:0000313" key="2">
    <source>
        <dbReference type="Proteomes" id="UP000500882"/>
    </source>
</evidence>
<dbReference type="SUPFAM" id="SSF48452">
    <property type="entry name" value="TPR-like"/>
    <property type="match status" value="1"/>
</dbReference>
<proteinExistence type="predicted"/>
<dbReference type="EMBL" id="AP022660">
    <property type="protein sequence ID" value="BCA52275.1"/>
    <property type="molecule type" value="Genomic_DNA"/>
</dbReference>
<evidence type="ECO:0008006" key="3">
    <source>
        <dbReference type="Google" id="ProtNLM"/>
    </source>
</evidence>
<name>A0A679HRT5_BACT4</name>
<gene>
    <name evidence="1" type="ORF">BatF92_42170</name>
</gene>
<dbReference type="Proteomes" id="UP000500882">
    <property type="component" value="Chromosome"/>
</dbReference>